<evidence type="ECO:0000256" key="4">
    <source>
        <dbReference type="ARBA" id="ARBA00022692"/>
    </source>
</evidence>
<feature type="transmembrane region" description="Helical" evidence="7">
    <location>
        <begin position="16"/>
        <end position="49"/>
    </location>
</feature>
<feature type="transmembrane region" description="Helical" evidence="7">
    <location>
        <begin position="264"/>
        <end position="284"/>
    </location>
</feature>
<dbReference type="PANTHER" id="PTHR30106:SF2">
    <property type="entry name" value="UPF0324 INNER MEMBRANE PROTEIN YEIH"/>
    <property type="match status" value="1"/>
</dbReference>
<dbReference type="Pfam" id="PF03601">
    <property type="entry name" value="Cons_hypoth698"/>
    <property type="match status" value="1"/>
</dbReference>
<keyword evidence="3" id="KW-1003">Cell membrane</keyword>
<proteinExistence type="inferred from homology"/>
<dbReference type="AlphaFoldDB" id="A0A285PC86"/>
<dbReference type="PANTHER" id="PTHR30106">
    <property type="entry name" value="INNER MEMBRANE PROTEIN YEIH-RELATED"/>
    <property type="match status" value="1"/>
</dbReference>
<feature type="transmembrane region" description="Helical" evidence="7">
    <location>
        <begin position="226"/>
        <end position="243"/>
    </location>
</feature>
<feature type="transmembrane region" description="Helical" evidence="7">
    <location>
        <begin position="194"/>
        <end position="214"/>
    </location>
</feature>
<protein>
    <submittedName>
        <fullName evidence="8">Conserved hypothetical integral membrane protein</fullName>
    </submittedName>
</protein>
<evidence type="ECO:0000256" key="2">
    <source>
        <dbReference type="ARBA" id="ARBA00007977"/>
    </source>
</evidence>
<evidence type="ECO:0000256" key="5">
    <source>
        <dbReference type="ARBA" id="ARBA00022989"/>
    </source>
</evidence>
<evidence type="ECO:0000256" key="6">
    <source>
        <dbReference type="ARBA" id="ARBA00023136"/>
    </source>
</evidence>
<name>A0A285PC86_9HYPH</name>
<feature type="transmembrane region" description="Helical" evidence="7">
    <location>
        <begin position="319"/>
        <end position="341"/>
    </location>
</feature>
<feature type="transmembrane region" description="Helical" evidence="7">
    <location>
        <begin position="119"/>
        <end position="140"/>
    </location>
</feature>
<keyword evidence="5 7" id="KW-1133">Transmembrane helix</keyword>
<dbReference type="OrthoDB" id="9811391at2"/>
<accession>A0A285PC86</accession>
<evidence type="ECO:0000313" key="9">
    <source>
        <dbReference type="Proteomes" id="UP000219439"/>
    </source>
</evidence>
<reference evidence="8 9" key="1">
    <citation type="submission" date="2017-09" db="EMBL/GenBank/DDBJ databases">
        <authorList>
            <person name="Ehlers B."/>
            <person name="Leendertz F.H."/>
        </authorList>
    </citation>
    <scope>NUCLEOTIDE SEQUENCE [LARGE SCALE GENOMIC DNA]</scope>
    <source>
        <strain evidence="8 9">DSM 18289</strain>
    </source>
</reference>
<evidence type="ECO:0000256" key="7">
    <source>
        <dbReference type="SAM" id="Phobius"/>
    </source>
</evidence>
<evidence type="ECO:0000256" key="1">
    <source>
        <dbReference type="ARBA" id="ARBA00004651"/>
    </source>
</evidence>
<feature type="transmembrane region" description="Helical" evidence="7">
    <location>
        <begin position="89"/>
        <end position="112"/>
    </location>
</feature>
<keyword evidence="4 7" id="KW-0812">Transmembrane</keyword>
<feature type="transmembrane region" description="Helical" evidence="7">
    <location>
        <begin position="290"/>
        <end position="312"/>
    </location>
</feature>
<evidence type="ECO:0000256" key="3">
    <source>
        <dbReference type="ARBA" id="ARBA00022475"/>
    </source>
</evidence>
<feature type="transmembrane region" description="Helical" evidence="7">
    <location>
        <begin position="160"/>
        <end position="182"/>
    </location>
</feature>
<dbReference type="GO" id="GO:0005886">
    <property type="term" value="C:plasma membrane"/>
    <property type="evidence" value="ECO:0007669"/>
    <property type="project" value="UniProtKB-SubCell"/>
</dbReference>
<comment type="similarity">
    <text evidence="2">Belongs to the UPF0324 family.</text>
</comment>
<gene>
    <name evidence="8" type="ORF">SAMN06265368_2425</name>
</gene>
<organism evidence="8 9">
    <name type="scientific">Cohaesibacter gelatinilyticus</name>
    <dbReference type="NCBI Taxonomy" id="372072"/>
    <lineage>
        <taxon>Bacteria</taxon>
        <taxon>Pseudomonadati</taxon>
        <taxon>Pseudomonadota</taxon>
        <taxon>Alphaproteobacteria</taxon>
        <taxon>Hyphomicrobiales</taxon>
        <taxon>Cohaesibacteraceae</taxon>
    </lineage>
</organism>
<keyword evidence="6 7" id="KW-0472">Membrane</keyword>
<dbReference type="EMBL" id="OBEL01000002">
    <property type="protein sequence ID" value="SNZ19342.1"/>
    <property type="molecule type" value="Genomic_DNA"/>
</dbReference>
<evidence type="ECO:0000313" key="8">
    <source>
        <dbReference type="EMBL" id="SNZ19342.1"/>
    </source>
</evidence>
<dbReference type="InterPro" id="IPR018383">
    <property type="entry name" value="UPF0324_pro"/>
</dbReference>
<dbReference type="Proteomes" id="UP000219439">
    <property type="component" value="Unassembled WGS sequence"/>
</dbReference>
<sequence>MHMTDAFKSASAHTGGVALCALVAGCCLVLAPTIGFPTALLALLCGLFLQMASSATSLEDGIRFTSDSVLKTGILLLGCRIAFDDLISLGWVPMLIAIVALAASLGSGLLLAKLMNRPMAFAVLTGTSVGICGAAAATTISSVLPKHSFTNRSGIKHEDVAFTAITVTALSALGMLLVPLIFSVAEVGDVTAGYYIGGVIHGYGQAIGAGYALSDQAGYITTITKLTRVALLMPLAVLVAAFFRSHTEISADETQPRKQLVPPFLLGFLGLVTIQSLGLIPNALQSILTAGSQTFILMGLVALGMQTSFSVLRRVGPDILLFVIFQTIVLLIAMAGLLLIVRT</sequence>
<keyword evidence="9" id="KW-1185">Reference proteome</keyword>
<comment type="subcellular location">
    <subcellularLocation>
        <location evidence="1">Cell membrane</location>
        <topology evidence="1">Multi-pass membrane protein</topology>
    </subcellularLocation>
</comment>